<evidence type="ECO:0000256" key="4">
    <source>
        <dbReference type="ARBA" id="ARBA00023136"/>
    </source>
</evidence>
<evidence type="ECO:0000313" key="8">
    <source>
        <dbReference type="Proteomes" id="UP001596547"/>
    </source>
</evidence>
<evidence type="ECO:0000256" key="3">
    <source>
        <dbReference type="ARBA" id="ARBA00022989"/>
    </source>
</evidence>
<comment type="caution">
    <text evidence="7">The sequence shown here is derived from an EMBL/GenBank/DDBJ whole genome shotgun (WGS) entry which is preliminary data.</text>
</comment>
<dbReference type="Pfam" id="PF06803">
    <property type="entry name" value="DUF1232"/>
    <property type="match status" value="1"/>
</dbReference>
<dbReference type="EMBL" id="JBHTBF010000002">
    <property type="protein sequence ID" value="MFC7317201.1"/>
    <property type="molecule type" value="Genomic_DNA"/>
</dbReference>
<dbReference type="RefSeq" id="WP_276303546.1">
    <property type="nucleotide sequence ID" value="NZ_CP119992.1"/>
</dbReference>
<keyword evidence="3 5" id="KW-1133">Transmembrane helix</keyword>
<dbReference type="InterPro" id="IPR010652">
    <property type="entry name" value="DUF1232"/>
</dbReference>
<evidence type="ECO:0000313" key="7">
    <source>
        <dbReference type="EMBL" id="MFC7317201.1"/>
    </source>
</evidence>
<evidence type="ECO:0000256" key="1">
    <source>
        <dbReference type="ARBA" id="ARBA00004127"/>
    </source>
</evidence>
<name>A0ABD6AAK1_9EURY</name>
<dbReference type="GeneID" id="79316144"/>
<sequence>MVRFLSSALVEAYALVRVALDRRTPRRAAALVLVAVAYLLVPIDLLPDVIPVLGWGDDLLLGVLARQGVASVVPDDVLEEHRDAAREQIWVAAGVVLSVLALSVVAVAWRLGWL</sequence>
<proteinExistence type="predicted"/>
<evidence type="ECO:0000256" key="2">
    <source>
        <dbReference type="ARBA" id="ARBA00022692"/>
    </source>
</evidence>
<feature type="transmembrane region" description="Helical" evidence="5">
    <location>
        <begin position="89"/>
        <end position="109"/>
    </location>
</feature>
<dbReference type="Proteomes" id="UP001596547">
    <property type="component" value="Unassembled WGS sequence"/>
</dbReference>
<organism evidence="7 8">
    <name type="scientific">Halomarina halobia</name>
    <dbReference type="NCBI Taxonomy" id="3033386"/>
    <lineage>
        <taxon>Archaea</taxon>
        <taxon>Methanobacteriati</taxon>
        <taxon>Methanobacteriota</taxon>
        <taxon>Stenosarchaea group</taxon>
        <taxon>Halobacteria</taxon>
        <taxon>Halobacteriales</taxon>
        <taxon>Natronomonadaceae</taxon>
        <taxon>Halomarina</taxon>
    </lineage>
</organism>
<dbReference type="AlphaFoldDB" id="A0ABD6AAK1"/>
<evidence type="ECO:0000256" key="5">
    <source>
        <dbReference type="SAM" id="Phobius"/>
    </source>
</evidence>
<feature type="domain" description="DUF1232" evidence="6">
    <location>
        <begin position="30"/>
        <end position="61"/>
    </location>
</feature>
<gene>
    <name evidence="7" type="ORF">ACFQPE_10385</name>
</gene>
<keyword evidence="8" id="KW-1185">Reference proteome</keyword>
<reference evidence="7 8" key="1">
    <citation type="journal article" date="2019" name="Int. J. Syst. Evol. Microbiol.">
        <title>The Global Catalogue of Microorganisms (GCM) 10K type strain sequencing project: providing services to taxonomists for standard genome sequencing and annotation.</title>
        <authorList>
            <consortium name="The Broad Institute Genomics Platform"/>
            <consortium name="The Broad Institute Genome Sequencing Center for Infectious Disease"/>
            <person name="Wu L."/>
            <person name="Ma J."/>
        </authorList>
    </citation>
    <scope>NUCLEOTIDE SEQUENCE [LARGE SCALE GENOMIC DNA]</scope>
    <source>
        <strain evidence="7 8">PSR21</strain>
    </source>
</reference>
<keyword evidence="2 5" id="KW-0812">Transmembrane</keyword>
<protein>
    <submittedName>
        <fullName evidence="7">YkvA family protein</fullName>
    </submittedName>
</protein>
<evidence type="ECO:0000259" key="6">
    <source>
        <dbReference type="Pfam" id="PF06803"/>
    </source>
</evidence>
<feature type="transmembrane region" description="Helical" evidence="5">
    <location>
        <begin position="28"/>
        <end position="46"/>
    </location>
</feature>
<comment type="subcellular location">
    <subcellularLocation>
        <location evidence="1">Endomembrane system</location>
        <topology evidence="1">Multi-pass membrane protein</topology>
    </subcellularLocation>
</comment>
<keyword evidence="4 5" id="KW-0472">Membrane</keyword>
<accession>A0ABD6AAK1</accession>
<dbReference type="GO" id="GO:0012505">
    <property type="term" value="C:endomembrane system"/>
    <property type="evidence" value="ECO:0007669"/>
    <property type="project" value="UniProtKB-SubCell"/>
</dbReference>